<evidence type="ECO:0000313" key="8">
    <source>
        <dbReference type="EMBL" id="GAA4482201.1"/>
    </source>
</evidence>
<comment type="caution">
    <text evidence="8">The sequence shown here is derived from an EMBL/GenBank/DDBJ whole genome shotgun (WGS) entry which is preliminary data.</text>
</comment>
<evidence type="ECO:0000256" key="2">
    <source>
        <dbReference type="ARBA" id="ARBA00022759"/>
    </source>
</evidence>
<keyword evidence="1" id="KW-0540">Nuclease</keyword>
<dbReference type="InterPro" id="IPR011335">
    <property type="entry name" value="Restrct_endonuc-II-like"/>
</dbReference>
<sequence length="139" mass="15999">MTSRPLPDSVSTRDRMSAQRRRDTAPEMALRRELHRRGRRYRVDRAPLPGVRRRADLVFPAARVAVFVDGCFWHRCPVHATAPKNNAQWWARKLDGNVTRDRDTDARLAAAGWAVVRVWEHEDPVAAADAVEAVLRRRQ</sequence>
<gene>
    <name evidence="8" type="ORF">GCM10023094_31640</name>
</gene>
<evidence type="ECO:0000256" key="6">
    <source>
        <dbReference type="ARBA" id="ARBA00029466"/>
    </source>
</evidence>
<accession>A0ABP8P8F5</accession>
<dbReference type="RefSeq" id="WP_345346784.1">
    <property type="nucleotide sequence ID" value="NZ_BAABFB010000050.1"/>
</dbReference>
<dbReference type="Proteomes" id="UP001501183">
    <property type="component" value="Unassembled WGS sequence"/>
</dbReference>
<name>A0ABP8P8F5_9NOCA</name>
<evidence type="ECO:0000256" key="7">
    <source>
        <dbReference type="SAM" id="MobiDB-lite"/>
    </source>
</evidence>
<keyword evidence="5" id="KW-0234">DNA repair</keyword>
<evidence type="ECO:0000256" key="4">
    <source>
        <dbReference type="ARBA" id="ARBA00022801"/>
    </source>
</evidence>
<dbReference type="InterPro" id="IPR004603">
    <property type="entry name" value="DNA_mismatch_endonuc_vsr"/>
</dbReference>
<reference evidence="9" key="1">
    <citation type="journal article" date="2019" name="Int. J. Syst. Evol. Microbiol.">
        <title>The Global Catalogue of Microorganisms (GCM) 10K type strain sequencing project: providing services to taxonomists for standard genome sequencing and annotation.</title>
        <authorList>
            <consortium name="The Broad Institute Genomics Platform"/>
            <consortium name="The Broad Institute Genome Sequencing Center for Infectious Disease"/>
            <person name="Wu L."/>
            <person name="Ma J."/>
        </authorList>
    </citation>
    <scope>NUCLEOTIDE SEQUENCE [LARGE SCALE GENOMIC DNA]</scope>
    <source>
        <strain evidence="9">JCM 32206</strain>
    </source>
</reference>
<keyword evidence="3" id="KW-0227">DNA damage</keyword>
<protein>
    <submittedName>
        <fullName evidence="8">Very short patch repair endonuclease</fullName>
    </submittedName>
</protein>
<dbReference type="Pfam" id="PF03852">
    <property type="entry name" value="Vsr"/>
    <property type="match status" value="1"/>
</dbReference>
<feature type="region of interest" description="Disordered" evidence="7">
    <location>
        <begin position="1"/>
        <end position="24"/>
    </location>
</feature>
<dbReference type="Gene3D" id="3.40.960.10">
    <property type="entry name" value="VSR Endonuclease"/>
    <property type="match status" value="1"/>
</dbReference>
<keyword evidence="2 8" id="KW-0255">Endonuclease</keyword>
<organism evidence="8 9">
    <name type="scientific">Rhodococcus olei</name>
    <dbReference type="NCBI Taxonomy" id="2161675"/>
    <lineage>
        <taxon>Bacteria</taxon>
        <taxon>Bacillati</taxon>
        <taxon>Actinomycetota</taxon>
        <taxon>Actinomycetes</taxon>
        <taxon>Mycobacteriales</taxon>
        <taxon>Nocardiaceae</taxon>
        <taxon>Rhodococcus</taxon>
    </lineage>
</organism>
<evidence type="ECO:0000313" key="9">
    <source>
        <dbReference type="Proteomes" id="UP001501183"/>
    </source>
</evidence>
<proteinExistence type="inferred from homology"/>
<evidence type="ECO:0000256" key="1">
    <source>
        <dbReference type="ARBA" id="ARBA00022722"/>
    </source>
</evidence>
<keyword evidence="9" id="KW-1185">Reference proteome</keyword>
<feature type="compositionally biased region" description="Basic and acidic residues" evidence="7">
    <location>
        <begin position="11"/>
        <end position="24"/>
    </location>
</feature>
<evidence type="ECO:0000256" key="5">
    <source>
        <dbReference type="ARBA" id="ARBA00023204"/>
    </source>
</evidence>
<dbReference type="NCBIfam" id="TIGR00632">
    <property type="entry name" value="vsr"/>
    <property type="match status" value="1"/>
</dbReference>
<keyword evidence="4" id="KW-0378">Hydrolase</keyword>
<comment type="similarity">
    <text evidence="6">Belongs to the Vsr family.</text>
</comment>
<dbReference type="EMBL" id="BAABFB010000050">
    <property type="protein sequence ID" value="GAA4482201.1"/>
    <property type="molecule type" value="Genomic_DNA"/>
</dbReference>
<dbReference type="GO" id="GO:0004519">
    <property type="term" value="F:endonuclease activity"/>
    <property type="evidence" value="ECO:0007669"/>
    <property type="project" value="UniProtKB-KW"/>
</dbReference>
<dbReference type="SUPFAM" id="SSF52980">
    <property type="entry name" value="Restriction endonuclease-like"/>
    <property type="match status" value="1"/>
</dbReference>
<evidence type="ECO:0000256" key="3">
    <source>
        <dbReference type="ARBA" id="ARBA00022763"/>
    </source>
</evidence>